<evidence type="ECO:0000259" key="2">
    <source>
        <dbReference type="Pfam" id="PF03629"/>
    </source>
</evidence>
<comment type="caution">
    <text evidence="3">The sequence shown here is derived from an EMBL/GenBank/DDBJ whole genome shotgun (WGS) entry which is preliminary data.</text>
</comment>
<accession>A0ABR9T6W9</accession>
<gene>
    <name evidence="3" type="ORF">C4F40_10210</name>
</gene>
<dbReference type="InterPro" id="IPR005181">
    <property type="entry name" value="SASA"/>
</dbReference>
<proteinExistence type="predicted"/>
<dbReference type="Proteomes" id="UP000618319">
    <property type="component" value="Unassembled WGS sequence"/>
</dbReference>
<sequence length="436" mass="49183">MVLQRNTDVYIWGWGRAGQQVHILPSWTTDTVSCTVSGDARWKAKVSTPDGGGPHTIKLQSHDQYLVLNNVLVGEVWLCAGQSNMQWSARNNLKEIKQILPTINNKNIRFLQVSNLAAQAPQDNIFDQWTECNPTTAESFSAIGYFFAERLQTELGVPIGIINSSWGGTSAEFWTPKEMIDEDPELIKNALLQKKAPRKPHQPGVLWNSMVYPLVNYGIAGVLWYQGEDNTISYSGYDKLMQTMVSSWRKAWNSEFPFYFVQIAPYTYKYDVPNAALLREQQARTALTLSHTGMVVTTDLVDNIKDIHPQKKKAVADRLADLALVYPYGKGAVDFQSPIFKGYQTESDKIRISFHHLQGDLVVKGKEIIDLFIAGEDQIFHPASFKLKGNELLVYSKEVKKPVAVRFGFTNTSTPNLFTDTGLPVAPFRTDNWHVF</sequence>
<dbReference type="PANTHER" id="PTHR22901">
    <property type="entry name" value="SIALATE O-ACETYLESTERASE"/>
    <property type="match status" value="1"/>
</dbReference>
<keyword evidence="1" id="KW-0378">Hydrolase</keyword>
<keyword evidence="4" id="KW-1185">Reference proteome</keyword>
<name>A0ABR9T6W9_9SPHI</name>
<dbReference type="InterPro" id="IPR039329">
    <property type="entry name" value="SIAE"/>
</dbReference>
<evidence type="ECO:0000256" key="1">
    <source>
        <dbReference type="ARBA" id="ARBA00022801"/>
    </source>
</evidence>
<organism evidence="3 4">
    <name type="scientific">Sphingobacterium pedocola</name>
    <dbReference type="NCBI Taxonomy" id="2082722"/>
    <lineage>
        <taxon>Bacteria</taxon>
        <taxon>Pseudomonadati</taxon>
        <taxon>Bacteroidota</taxon>
        <taxon>Sphingobacteriia</taxon>
        <taxon>Sphingobacteriales</taxon>
        <taxon>Sphingobacteriaceae</taxon>
        <taxon>Sphingobacterium</taxon>
    </lineage>
</organism>
<dbReference type="InterPro" id="IPR036514">
    <property type="entry name" value="SGNH_hydro_sf"/>
</dbReference>
<reference evidence="3 4" key="1">
    <citation type="submission" date="2018-02" db="EMBL/GenBank/DDBJ databases">
        <title>Sphingobacterium KA21.</title>
        <authorList>
            <person name="Vasarhelyi B.M."/>
            <person name="Deshmukh S."/>
            <person name="Balint B."/>
            <person name="Kukolya J."/>
        </authorList>
    </citation>
    <scope>NUCLEOTIDE SEQUENCE [LARGE SCALE GENOMIC DNA]</scope>
    <source>
        <strain evidence="3 4">Ka21</strain>
    </source>
</reference>
<evidence type="ECO:0000313" key="3">
    <source>
        <dbReference type="EMBL" id="MBE8721096.1"/>
    </source>
</evidence>
<dbReference type="EMBL" id="PSKQ01000019">
    <property type="protein sequence ID" value="MBE8721096.1"/>
    <property type="molecule type" value="Genomic_DNA"/>
</dbReference>
<protein>
    <submittedName>
        <fullName evidence="3">Sialate O-acetylesterase</fullName>
    </submittedName>
</protein>
<evidence type="ECO:0000313" key="4">
    <source>
        <dbReference type="Proteomes" id="UP000618319"/>
    </source>
</evidence>
<dbReference type="Pfam" id="PF03629">
    <property type="entry name" value="SASA"/>
    <property type="match status" value="1"/>
</dbReference>
<feature type="domain" description="Sialate O-acetylesterase" evidence="2">
    <location>
        <begin position="75"/>
        <end position="313"/>
    </location>
</feature>
<dbReference type="PANTHER" id="PTHR22901:SF0">
    <property type="entry name" value="SIALATE O-ACETYLESTERASE"/>
    <property type="match status" value="1"/>
</dbReference>
<dbReference type="SUPFAM" id="SSF52266">
    <property type="entry name" value="SGNH hydrolase"/>
    <property type="match status" value="1"/>
</dbReference>
<dbReference type="Gene3D" id="3.40.50.1110">
    <property type="entry name" value="SGNH hydrolase"/>
    <property type="match status" value="1"/>
</dbReference>